<dbReference type="PANTHER" id="PTHR34069:SF2">
    <property type="entry name" value="BETA-KETOACYL-[ACYL-CARRIER-PROTEIN] SYNTHASE III"/>
    <property type="match status" value="1"/>
</dbReference>
<gene>
    <name evidence="5" type="ORF">LZC95_49515</name>
</gene>
<evidence type="ECO:0000256" key="2">
    <source>
        <dbReference type="ARBA" id="ARBA00023315"/>
    </source>
</evidence>
<keyword evidence="2" id="KW-0012">Acyltransferase</keyword>
<keyword evidence="6" id="KW-1185">Reference proteome</keyword>
<evidence type="ECO:0000256" key="1">
    <source>
        <dbReference type="ARBA" id="ARBA00022679"/>
    </source>
</evidence>
<sequence length="379" mass="40026">MPHSKLGAGLRSLAISFPSILRTNDHFRTAHPEMVAHAEQFSLAKVWGKGEAAAAPTAFDLTMAPYLADPFRGAVERRLRAPGEPALAMELRAARGALDAAKITSDDVDLVLVSSFVGDRFGVGNAAYLAKELQLRAPALNFETACSSSVVGLQMAASLVASDAYKRVLVVVSTSNSVQVVDDDSLGWFVGDGAGALLVERSSASAADSEFGVLGWKTINSIGTNDMFVIHAVLDPKAGGDGRTRLCTSANENAGAMARDTAEPYLRACVDGALSMASSSVRDVDFWVFNTPNAWYADFCARVLGVEEGRYHSVYPRYANIGAALMPATLYHALHEGRIHPGDVVGLYSVGSSSTASALIMRIGNVALGPYPEQPATSN</sequence>
<dbReference type="EMBL" id="CP089982">
    <property type="protein sequence ID" value="WXA94474.1"/>
    <property type="molecule type" value="Genomic_DNA"/>
</dbReference>
<feature type="domain" description="Beta-ketoacyl-[acyl-carrier-protein] synthase III C-terminal" evidence="3">
    <location>
        <begin position="277"/>
        <end position="363"/>
    </location>
</feature>
<accession>A0ABZ2K8R6</accession>
<dbReference type="SUPFAM" id="SSF53901">
    <property type="entry name" value="Thiolase-like"/>
    <property type="match status" value="1"/>
</dbReference>
<organism evidence="5 6">
    <name type="scientific">Pendulispora brunnea</name>
    <dbReference type="NCBI Taxonomy" id="2905690"/>
    <lineage>
        <taxon>Bacteria</taxon>
        <taxon>Pseudomonadati</taxon>
        <taxon>Myxococcota</taxon>
        <taxon>Myxococcia</taxon>
        <taxon>Myxococcales</taxon>
        <taxon>Sorangiineae</taxon>
        <taxon>Pendulisporaceae</taxon>
        <taxon>Pendulispora</taxon>
    </lineage>
</organism>
<dbReference type="PANTHER" id="PTHR34069">
    <property type="entry name" value="3-OXOACYL-[ACYL-CARRIER-PROTEIN] SYNTHASE 3"/>
    <property type="match status" value="1"/>
</dbReference>
<keyword evidence="1" id="KW-0808">Transferase</keyword>
<dbReference type="Proteomes" id="UP001379533">
    <property type="component" value="Chromosome"/>
</dbReference>
<evidence type="ECO:0000259" key="3">
    <source>
        <dbReference type="Pfam" id="PF08541"/>
    </source>
</evidence>
<dbReference type="InterPro" id="IPR013747">
    <property type="entry name" value="ACP_syn_III_C"/>
</dbReference>
<reference evidence="5 6" key="1">
    <citation type="submission" date="2021-12" db="EMBL/GenBank/DDBJ databases">
        <title>Discovery of the Pendulisporaceae a myxobacterial family with distinct sporulation behavior and unique specialized metabolism.</title>
        <authorList>
            <person name="Garcia R."/>
            <person name="Popoff A."/>
            <person name="Bader C.D."/>
            <person name="Loehr J."/>
            <person name="Walesch S."/>
            <person name="Walt C."/>
            <person name="Boldt J."/>
            <person name="Bunk B."/>
            <person name="Haeckl F.J.F.P.J."/>
            <person name="Gunesch A.P."/>
            <person name="Birkelbach J."/>
            <person name="Nuebel U."/>
            <person name="Pietschmann T."/>
            <person name="Bach T."/>
            <person name="Mueller R."/>
        </authorList>
    </citation>
    <scope>NUCLEOTIDE SEQUENCE [LARGE SCALE GENOMIC DNA]</scope>
    <source>
        <strain evidence="5 6">MSr12523</strain>
    </source>
</reference>
<dbReference type="Pfam" id="PF08545">
    <property type="entry name" value="ACP_syn_III"/>
    <property type="match status" value="1"/>
</dbReference>
<feature type="domain" description="Beta-ketoacyl-[acyl-carrier-protein] synthase III N-terminal" evidence="4">
    <location>
        <begin position="142"/>
        <end position="205"/>
    </location>
</feature>
<evidence type="ECO:0000313" key="6">
    <source>
        <dbReference type="Proteomes" id="UP001379533"/>
    </source>
</evidence>
<dbReference type="Gene3D" id="3.40.47.10">
    <property type="match status" value="2"/>
</dbReference>
<proteinExistence type="predicted"/>
<evidence type="ECO:0008006" key="7">
    <source>
        <dbReference type="Google" id="ProtNLM"/>
    </source>
</evidence>
<name>A0ABZ2K8R6_9BACT</name>
<dbReference type="InterPro" id="IPR013751">
    <property type="entry name" value="ACP_syn_III_N"/>
</dbReference>
<dbReference type="InterPro" id="IPR016039">
    <property type="entry name" value="Thiolase-like"/>
</dbReference>
<protein>
    <recommendedName>
        <fullName evidence="7">3-oxoacyl-ACP synthase</fullName>
    </recommendedName>
</protein>
<evidence type="ECO:0000259" key="4">
    <source>
        <dbReference type="Pfam" id="PF08545"/>
    </source>
</evidence>
<dbReference type="RefSeq" id="WP_394845081.1">
    <property type="nucleotide sequence ID" value="NZ_CP089982.1"/>
</dbReference>
<dbReference type="Pfam" id="PF08541">
    <property type="entry name" value="ACP_syn_III_C"/>
    <property type="match status" value="1"/>
</dbReference>
<evidence type="ECO:0000313" key="5">
    <source>
        <dbReference type="EMBL" id="WXA94474.1"/>
    </source>
</evidence>